<sequence length="179" mass="17693">MPIGRTDDDGPPVEDPALWNMIVSVSAFLGCSSENNGFGSQFLGGSDGKGGCGGPDSSAAVDGCSWASESTPTGKAKRVLEVMFALLRLGIIAAFCIEGAPSVAAGAAVGESALAATGGIGAVTKMACASLYEWLATEGGDGAGGDAVAEPVAFEGGALECAQLEALDEDLWNRGCAAV</sequence>
<evidence type="ECO:0000313" key="2">
    <source>
        <dbReference type="Proteomes" id="UP000037460"/>
    </source>
</evidence>
<accession>A0A0M0JYZ2</accession>
<dbReference type="PROSITE" id="PS51257">
    <property type="entry name" value="PROKAR_LIPOPROTEIN"/>
    <property type="match status" value="1"/>
</dbReference>
<dbReference type="AlphaFoldDB" id="A0A0M0JYZ2"/>
<protein>
    <submittedName>
        <fullName evidence="1">Uncharacterized protein</fullName>
    </submittedName>
</protein>
<evidence type="ECO:0000313" key="1">
    <source>
        <dbReference type="EMBL" id="KOO31353.1"/>
    </source>
</evidence>
<dbReference type="EMBL" id="JWZX01002034">
    <property type="protein sequence ID" value="KOO31353.1"/>
    <property type="molecule type" value="Genomic_DNA"/>
</dbReference>
<gene>
    <name evidence="1" type="ORF">Ctob_005366</name>
</gene>
<organism evidence="1 2">
    <name type="scientific">Chrysochromulina tobinii</name>
    <dbReference type="NCBI Taxonomy" id="1460289"/>
    <lineage>
        <taxon>Eukaryota</taxon>
        <taxon>Haptista</taxon>
        <taxon>Haptophyta</taxon>
        <taxon>Prymnesiophyceae</taxon>
        <taxon>Prymnesiales</taxon>
        <taxon>Chrysochromulinaceae</taxon>
        <taxon>Chrysochromulina</taxon>
    </lineage>
</organism>
<reference evidence="2" key="1">
    <citation type="journal article" date="2015" name="PLoS Genet.">
        <title>Genome Sequence and Transcriptome Analyses of Chrysochromulina tobin: Metabolic Tools for Enhanced Algal Fitness in the Prominent Order Prymnesiales (Haptophyceae).</title>
        <authorList>
            <person name="Hovde B.T."/>
            <person name="Deodato C.R."/>
            <person name="Hunsperger H.M."/>
            <person name="Ryken S.A."/>
            <person name="Yost W."/>
            <person name="Jha R.K."/>
            <person name="Patterson J."/>
            <person name="Monnat R.J. Jr."/>
            <person name="Barlow S.B."/>
            <person name="Starkenburg S.R."/>
            <person name="Cattolico R.A."/>
        </authorList>
    </citation>
    <scope>NUCLEOTIDE SEQUENCE</scope>
    <source>
        <strain evidence="2">CCMP291</strain>
    </source>
</reference>
<comment type="caution">
    <text evidence="1">The sequence shown here is derived from an EMBL/GenBank/DDBJ whole genome shotgun (WGS) entry which is preliminary data.</text>
</comment>
<proteinExistence type="predicted"/>
<name>A0A0M0JYZ2_9EUKA</name>
<dbReference type="Proteomes" id="UP000037460">
    <property type="component" value="Unassembled WGS sequence"/>
</dbReference>
<keyword evidence="2" id="KW-1185">Reference proteome</keyword>